<dbReference type="UniPathway" id="UPA00545">
    <property type="reaction ID" value="UER00823"/>
</dbReference>
<keyword evidence="16" id="KW-0472">Membrane</keyword>
<evidence type="ECO:0000256" key="16">
    <source>
        <dbReference type="SAM" id="Phobius"/>
    </source>
</evidence>
<keyword evidence="19" id="KW-1185">Reference proteome</keyword>
<keyword evidence="16" id="KW-0812">Transmembrane</keyword>
<dbReference type="GO" id="GO:0042545">
    <property type="term" value="P:cell wall modification"/>
    <property type="evidence" value="ECO:0007669"/>
    <property type="project" value="UniProtKB-UniRule"/>
</dbReference>
<dbReference type="EC" id="3.1.1.11" evidence="4 15"/>
<dbReference type="InterPro" id="IPR033131">
    <property type="entry name" value="Pectinesterase_Asp_AS"/>
</dbReference>
<proteinExistence type="inferred from homology"/>
<dbReference type="Proteomes" id="UP000631114">
    <property type="component" value="Unassembled WGS sequence"/>
</dbReference>
<evidence type="ECO:0000256" key="6">
    <source>
        <dbReference type="ARBA" id="ARBA00022525"/>
    </source>
</evidence>
<keyword evidence="10" id="KW-0325">Glycoprotein</keyword>
<keyword evidence="7" id="KW-0732">Signal</keyword>
<feature type="active site" evidence="14">
    <location>
        <position position="265"/>
    </location>
</feature>
<comment type="caution">
    <text evidence="18">The sequence shown here is derived from an EMBL/GenBank/DDBJ whole genome shotgun (WGS) entry which is preliminary data.</text>
</comment>
<dbReference type="PANTHER" id="PTHR31321:SF73">
    <property type="entry name" value="PECTINESTERASE 14-RELATED"/>
    <property type="match status" value="1"/>
</dbReference>
<evidence type="ECO:0000256" key="14">
    <source>
        <dbReference type="PROSITE-ProRule" id="PRU10040"/>
    </source>
</evidence>
<protein>
    <recommendedName>
        <fullName evidence="4 15">Pectinesterase</fullName>
        <ecNumber evidence="4 15">3.1.1.11</ecNumber>
    </recommendedName>
</protein>
<keyword evidence="8 15" id="KW-0378">Hydrolase</keyword>
<dbReference type="FunFam" id="2.160.20.10:FF:000033">
    <property type="entry name" value="Pectinesterase"/>
    <property type="match status" value="1"/>
</dbReference>
<evidence type="ECO:0000256" key="10">
    <source>
        <dbReference type="ARBA" id="ARBA00023180"/>
    </source>
</evidence>
<comment type="pathway">
    <text evidence="2 15">Glycan metabolism; pectin degradation; 2-dehydro-3-deoxy-D-gluconate from pectin: step 1/5.</text>
</comment>
<dbReference type="PROSITE" id="PS00503">
    <property type="entry name" value="PECTINESTERASE_2"/>
    <property type="match status" value="1"/>
</dbReference>
<dbReference type="Gene3D" id="2.160.20.10">
    <property type="entry name" value="Single-stranded right-handed beta-helix, Pectin lyase-like"/>
    <property type="match status" value="1"/>
</dbReference>
<evidence type="ECO:0000256" key="9">
    <source>
        <dbReference type="ARBA" id="ARBA00023085"/>
    </source>
</evidence>
<evidence type="ECO:0000256" key="11">
    <source>
        <dbReference type="ARBA" id="ARBA00023316"/>
    </source>
</evidence>
<comment type="catalytic activity">
    <reaction evidence="12 15">
        <text>[(1-&gt;4)-alpha-D-galacturonosyl methyl ester](n) + n H2O = [(1-&gt;4)-alpha-D-galacturonosyl](n) + n methanol + n H(+)</text>
        <dbReference type="Rhea" id="RHEA:22380"/>
        <dbReference type="Rhea" id="RHEA-COMP:14570"/>
        <dbReference type="Rhea" id="RHEA-COMP:14573"/>
        <dbReference type="ChEBI" id="CHEBI:15377"/>
        <dbReference type="ChEBI" id="CHEBI:15378"/>
        <dbReference type="ChEBI" id="CHEBI:17790"/>
        <dbReference type="ChEBI" id="CHEBI:140522"/>
        <dbReference type="ChEBI" id="CHEBI:140523"/>
        <dbReference type="EC" id="3.1.1.11"/>
    </reaction>
</comment>
<evidence type="ECO:0000256" key="15">
    <source>
        <dbReference type="RuleBase" id="RU000589"/>
    </source>
</evidence>
<dbReference type="InterPro" id="IPR011050">
    <property type="entry name" value="Pectin_lyase_fold/virulence"/>
</dbReference>
<evidence type="ECO:0000256" key="12">
    <source>
        <dbReference type="ARBA" id="ARBA00047928"/>
    </source>
</evidence>
<dbReference type="Pfam" id="PF01095">
    <property type="entry name" value="Pectinesterase"/>
    <property type="match status" value="1"/>
</dbReference>
<accession>A0A835LTK4</accession>
<evidence type="ECO:0000256" key="1">
    <source>
        <dbReference type="ARBA" id="ARBA00004191"/>
    </source>
</evidence>
<evidence type="ECO:0000256" key="13">
    <source>
        <dbReference type="ARBA" id="ARBA00057335"/>
    </source>
</evidence>
<keyword evidence="5" id="KW-0134">Cell wall</keyword>
<feature type="transmembrane region" description="Helical" evidence="16">
    <location>
        <begin position="16"/>
        <end position="33"/>
    </location>
</feature>
<evidence type="ECO:0000256" key="3">
    <source>
        <dbReference type="ARBA" id="ARBA00008891"/>
    </source>
</evidence>
<gene>
    <name evidence="18" type="ORF">IFM89_033366</name>
</gene>
<dbReference type="InterPro" id="IPR000070">
    <property type="entry name" value="Pectinesterase_cat"/>
</dbReference>
<keyword evidence="9 15" id="KW-0063">Aspartyl esterase</keyword>
<sequence>MNNDHSAFTRRTKTSFFWLSGFSVLLFSILLTIKTSPPSSTTSINYSFHVDIVDGAIKMLKLDDIYSSLYYFVHRVSGHHHRNHHHRKHRTDCNKVKWNSTITSEYNVALVLTVDQKGCANFSHVQRAVDAVPNYSSTRTLILIDSGIYREKVVVHANKTNLIFQGQGYLKTYIAWNDTANSTGGTIDSFSVSILALNFTAYNISFQNTAPPPSPGVGGAQAVALRIAGDQAAFYSCGFYGAQDTLLDDRGRHYFKDCFIQGSIDFIFGNARSLYEDCRINSIANQVSNGISGSITAHGRQSMNESTGYSFVNCNISGSGRVWLGRAWGAYASVVFVKTNMSDVIAADGWNDWNDTTRDQTVFFGEYECTGPGAKNTSRASYSKQLDHSEATPFIDVSYIDGNQWLIRPVTMHHSY</sequence>
<keyword evidence="6" id="KW-0964">Secreted</keyword>
<evidence type="ECO:0000313" key="19">
    <source>
        <dbReference type="Proteomes" id="UP000631114"/>
    </source>
</evidence>
<comment type="subcellular location">
    <subcellularLocation>
        <location evidence="1">Secreted</location>
        <location evidence="1">Cell wall</location>
    </subcellularLocation>
</comment>
<reference evidence="18 19" key="1">
    <citation type="submission" date="2020-10" db="EMBL/GenBank/DDBJ databases">
        <title>The Coptis chinensis genome and diversification of protoberbering-type alkaloids.</title>
        <authorList>
            <person name="Wang B."/>
            <person name="Shu S."/>
            <person name="Song C."/>
            <person name="Liu Y."/>
        </authorList>
    </citation>
    <scope>NUCLEOTIDE SEQUENCE [LARGE SCALE GENOMIC DNA]</scope>
    <source>
        <strain evidence="18">HL-2020</strain>
        <tissue evidence="18">Leaf</tissue>
    </source>
</reference>
<evidence type="ECO:0000256" key="5">
    <source>
        <dbReference type="ARBA" id="ARBA00022512"/>
    </source>
</evidence>
<feature type="domain" description="Pectinesterase catalytic" evidence="17">
    <location>
        <begin position="113"/>
        <end position="403"/>
    </location>
</feature>
<dbReference type="EMBL" id="JADFTS010000007">
    <property type="protein sequence ID" value="KAF9599021.1"/>
    <property type="molecule type" value="Genomic_DNA"/>
</dbReference>
<organism evidence="18 19">
    <name type="scientific">Coptis chinensis</name>
    <dbReference type="NCBI Taxonomy" id="261450"/>
    <lineage>
        <taxon>Eukaryota</taxon>
        <taxon>Viridiplantae</taxon>
        <taxon>Streptophyta</taxon>
        <taxon>Embryophyta</taxon>
        <taxon>Tracheophyta</taxon>
        <taxon>Spermatophyta</taxon>
        <taxon>Magnoliopsida</taxon>
        <taxon>Ranunculales</taxon>
        <taxon>Ranunculaceae</taxon>
        <taxon>Coptidoideae</taxon>
        <taxon>Coptis</taxon>
    </lineage>
</organism>
<comment type="function">
    <text evidence="13">Acts in the modification of cell walls via demethylesterification of cell wall pectin.</text>
</comment>
<evidence type="ECO:0000313" key="18">
    <source>
        <dbReference type="EMBL" id="KAF9599021.1"/>
    </source>
</evidence>
<evidence type="ECO:0000259" key="17">
    <source>
        <dbReference type="Pfam" id="PF01095"/>
    </source>
</evidence>
<evidence type="ECO:0000256" key="2">
    <source>
        <dbReference type="ARBA" id="ARBA00005184"/>
    </source>
</evidence>
<name>A0A835LTK4_9MAGN</name>
<evidence type="ECO:0000256" key="7">
    <source>
        <dbReference type="ARBA" id="ARBA00022729"/>
    </source>
</evidence>
<evidence type="ECO:0000256" key="4">
    <source>
        <dbReference type="ARBA" id="ARBA00013229"/>
    </source>
</evidence>
<dbReference type="SUPFAM" id="SSF51126">
    <property type="entry name" value="Pectin lyase-like"/>
    <property type="match status" value="1"/>
</dbReference>
<dbReference type="InterPro" id="IPR012334">
    <property type="entry name" value="Pectin_lyas_fold"/>
</dbReference>
<dbReference type="PANTHER" id="PTHR31321">
    <property type="entry name" value="ACYL-COA THIOESTER HYDROLASE YBHC-RELATED"/>
    <property type="match status" value="1"/>
</dbReference>
<dbReference type="GO" id="GO:0030599">
    <property type="term" value="F:pectinesterase activity"/>
    <property type="evidence" value="ECO:0007669"/>
    <property type="project" value="UniProtKB-UniRule"/>
</dbReference>
<dbReference type="GO" id="GO:0045490">
    <property type="term" value="P:pectin catabolic process"/>
    <property type="evidence" value="ECO:0007669"/>
    <property type="project" value="UniProtKB-UniRule"/>
</dbReference>
<evidence type="ECO:0000256" key="8">
    <source>
        <dbReference type="ARBA" id="ARBA00022801"/>
    </source>
</evidence>
<dbReference type="AlphaFoldDB" id="A0A835LTK4"/>
<dbReference type="OrthoDB" id="2019149at2759"/>
<keyword evidence="16" id="KW-1133">Transmembrane helix</keyword>
<keyword evidence="11" id="KW-0961">Cell wall biogenesis/degradation</keyword>
<comment type="similarity">
    <text evidence="3">Belongs to the pectinesterase family.</text>
</comment>